<evidence type="ECO:0000313" key="5">
    <source>
        <dbReference type="RefSeq" id="XP_057395902.1"/>
    </source>
</evidence>
<dbReference type="Pfam" id="PF15743">
    <property type="entry name" value="SPATA1_C"/>
    <property type="match status" value="1"/>
</dbReference>
<protein>
    <submittedName>
        <fullName evidence="5">Spermatogenesis-associated protein 1</fullName>
    </submittedName>
</protein>
<evidence type="ECO:0000313" key="4">
    <source>
        <dbReference type="Proteomes" id="UP001652580"/>
    </source>
</evidence>
<evidence type="ECO:0000259" key="3">
    <source>
        <dbReference type="Pfam" id="PF15743"/>
    </source>
</evidence>
<feature type="coiled-coil region" evidence="1">
    <location>
        <begin position="272"/>
        <end position="356"/>
    </location>
</feature>
<dbReference type="PANTHER" id="PTHR14421:SF3">
    <property type="entry name" value="SPERMATOGENESIS-ASSOCIATED PROTEIN 1"/>
    <property type="match status" value="1"/>
</dbReference>
<dbReference type="GeneID" id="102998956"/>
<feature type="domain" description="Spermatogenesis-associated protein 1 C-terminal" evidence="3">
    <location>
        <begin position="284"/>
        <end position="413"/>
    </location>
</feature>
<evidence type="ECO:0000256" key="1">
    <source>
        <dbReference type="SAM" id="Coils"/>
    </source>
</evidence>
<proteinExistence type="predicted"/>
<sequence>MSLSPSRPSSSELVGLHVFYVPEGSWNYQFNTISIQVVNKLILAGFIRVSPRLTLQTLRERLGEFLGEDPVAEKFLFLKCIGNNLAVVKAKQESELKLKSFAPPYALQPELYLLPIMDHLGNIYSASSAVSLDAQQTNNGVAEADGIIHRPLSVTLSKEEPGTDPSCLENTLKKLLNKNQEEAGGKATPNENQTGNNQIGNAELPGSQEDSDDDYFSGKKSQFLWKTEDDRTNIIRREDNQLGKKECISLPDLIDFPSVPCQPALSPGITDILLLQIERENIIEQMKQVKEERKYLERIREELIKKVERLLEQGKLKRYHACDVWKKKYFETKKVAASLEEVLTKLREDLELYYKKLLIQLGAREIKMRPKNLATITNSKNYLIIEITEVQHAIDQLKRKLDTDKMKLITEIKEDTGTHQKRYPASRDKGEATMRR</sequence>
<feature type="region of interest" description="Disordered" evidence="2">
    <location>
        <begin position="181"/>
        <end position="217"/>
    </location>
</feature>
<gene>
    <name evidence="5" type="primary">SPATA1</name>
</gene>
<organism evidence="4 5">
    <name type="scientific">Balaenoptera acutorostrata</name>
    <name type="common">Common minke whale</name>
    <name type="synonym">Balaena rostrata</name>
    <dbReference type="NCBI Taxonomy" id="9767"/>
    <lineage>
        <taxon>Eukaryota</taxon>
        <taxon>Metazoa</taxon>
        <taxon>Chordata</taxon>
        <taxon>Craniata</taxon>
        <taxon>Vertebrata</taxon>
        <taxon>Euteleostomi</taxon>
        <taxon>Mammalia</taxon>
        <taxon>Eutheria</taxon>
        <taxon>Laurasiatheria</taxon>
        <taxon>Artiodactyla</taxon>
        <taxon>Whippomorpha</taxon>
        <taxon>Cetacea</taxon>
        <taxon>Mysticeti</taxon>
        <taxon>Balaenopteridae</taxon>
        <taxon>Balaenoptera</taxon>
    </lineage>
</organism>
<dbReference type="PANTHER" id="PTHR14421">
    <property type="entry name" value="SPERMATOGENESIS-ASSOCIATED PROTEIN 1"/>
    <property type="match status" value="1"/>
</dbReference>
<keyword evidence="4" id="KW-1185">Reference proteome</keyword>
<reference evidence="5" key="2">
    <citation type="submission" date="2025-08" db="UniProtKB">
        <authorList>
            <consortium name="RefSeq"/>
        </authorList>
    </citation>
    <scope>IDENTIFICATION</scope>
</reference>
<dbReference type="InterPro" id="IPR039062">
    <property type="entry name" value="SPAT1"/>
</dbReference>
<evidence type="ECO:0000256" key="2">
    <source>
        <dbReference type="SAM" id="MobiDB-lite"/>
    </source>
</evidence>
<dbReference type="Proteomes" id="UP001652580">
    <property type="component" value="Chromosome 1"/>
</dbReference>
<reference evidence="4" key="1">
    <citation type="submission" date="2025-05" db="UniProtKB">
        <authorList>
            <consortium name="RefSeq"/>
        </authorList>
    </citation>
    <scope>NUCLEOTIDE SEQUENCE [LARGE SCALE GENOMIC DNA]</scope>
</reference>
<name>A0ABM3T1C8_BALAC</name>
<dbReference type="RefSeq" id="XP_057395902.1">
    <property type="nucleotide sequence ID" value="XM_057539919.1"/>
</dbReference>
<accession>A0ABM3T1C8</accession>
<keyword evidence="1" id="KW-0175">Coiled coil</keyword>
<dbReference type="InterPro" id="IPR031478">
    <property type="entry name" value="SPATA1_C"/>
</dbReference>
<feature type="compositionally biased region" description="Polar residues" evidence="2">
    <location>
        <begin position="189"/>
        <end position="200"/>
    </location>
</feature>